<sequence length="116" mass="13201">MHMKRMIIIACALLLFTAGLSATPVAPENHNNYRVTETGPRSNPYTVIRLYTKEDKQFPEIAMTGYRLKTQKPAIVKRLNILAIPFMQATQPVLRRCRALKPARFLPLKPSPNRAL</sequence>
<evidence type="ECO:0000256" key="1">
    <source>
        <dbReference type="SAM" id="SignalP"/>
    </source>
</evidence>
<feature type="signal peptide" evidence="1">
    <location>
        <begin position="1"/>
        <end position="22"/>
    </location>
</feature>
<dbReference type="STRING" id="1176587.A8C56_21475"/>
<keyword evidence="3" id="KW-1185">Reference proteome</keyword>
<protein>
    <submittedName>
        <fullName evidence="2">Uncharacterized protein</fullName>
    </submittedName>
</protein>
<dbReference type="EMBL" id="CP015772">
    <property type="protein sequence ID" value="ANH83205.1"/>
    <property type="molecule type" value="Genomic_DNA"/>
</dbReference>
<reference evidence="2 3" key="1">
    <citation type="submission" date="2016-05" db="EMBL/GenBank/DDBJ databases">
        <title>Niabella ginsenosidivorans BS26 whole genome sequencing.</title>
        <authorList>
            <person name="Im W.T."/>
            <person name="Siddiqi M.Z."/>
        </authorList>
    </citation>
    <scope>NUCLEOTIDE SEQUENCE [LARGE SCALE GENOMIC DNA]</scope>
    <source>
        <strain evidence="2 3">BS26</strain>
    </source>
</reference>
<dbReference type="KEGG" id="nia:A8C56_21475"/>
<evidence type="ECO:0000313" key="3">
    <source>
        <dbReference type="Proteomes" id="UP000077667"/>
    </source>
</evidence>
<dbReference type="Proteomes" id="UP000077667">
    <property type="component" value="Chromosome"/>
</dbReference>
<proteinExistence type="predicted"/>
<dbReference type="AlphaFoldDB" id="A0A1A9I790"/>
<gene>
    <name evidence="2" type="ORF">A8C56_21475</name>
</gene>
<keyword evidence="1" id="KW-0732">Signal</keyword>
<evidence type="ECO:0000313" key="2">
    <source>
        <dbReference type="EMBL" id="ANH83205.1"/>
    </source>
</evidence>
<feature type="chain" id="PRO_5008389968" evidence="1">
    <location>
        <begin position="23"/>
        <end position="116"/>
    </location>
</feature>
<accession>A0A1A9I790</accession>
<organism evidence="2 3">
    <name type="scientific">Niabella ginsenosidivorans</name>
    <dbReference type="NCBI Taxonomy" id="1176587"/>
    <lineage>
        <taxon>Bacteria</taxon>
        <taxon>Pseudomonadati</taxon>
        <taxon>Bacteroidota</taxon>
        <taxon>Chitinophagia</taxon>
        <taxon>Chitinophagales</taxon>
        <taxon>Chitinophagaceae</taxon>
        <taxon>Niabella</taxon>
    </lineage>
</organism>
<name>A0A1A9I790_9BACT</name>